<dbReference type="EMBL" id="RKMZ01000002">
    <property type="protein sequence ID" value="ROX33923.1"/>
    <property type="molecule type" value="Genomic_DNA"/>
</dbReference>
<protein>
    <submittedName>
        <fullName evidence="2">Uncharacterized protein</fullName>
    </submittedName>
</protein>
<keyword evidence="1" id="KW-0472">Membrane</keyword>
<sequence length="61" mass="7520">MLVIKPVNIRFSFLFYMPIFFKIRKREKLKIQIVDNFSVYNLVIIFLFFLIRRCFDEPIEG</sequence>
<keyword evidence="1" id="KW-0812">Transmembrane</keyword>
<dbReference type="Proteomes" id="UP000281488">
    <property type="component" value="Unassembled WGS sequence"/>
</dbReference>
<accession>A0ABD7IZ92</accession>
<proteinExistence type="predicted"/>
<gene>
    <name evidence="2" type="ORF">EGW16_04530</name>
</gene>
<evidence type="ECO:0000256" key="1">
    <source>
        <dbReference type="SAM" id="Phobius"/>
    </source>
</evidence>
<reference evidence="2 3" key="1">
    <citation type="submission" date="2018-10" db="EMBL/GenBank/DDBJ databases">
        <title>Genotypes and phenotypes of Enterococci isolated from broiler chickens.</title>
        <authorList>
            <person name="Muhammad A.R."/>
            <person name="Diarra M.S."/>
        </authorList>
    </citation>
    <scope>NUCLEOTIDE SEQUENCE [LARGE SCALE GENOMIC DNA]</scope>
    <source>
        <strain evidence="2 3">LIT2 A36'</strain>
    </source>
</reference>
<dbReference type="AlphaFoldDB" id="A0ABD7IZ92"/>
<comment type="caution">
    <text evidence="2">The sequence shown here is derived from an EMBL/GenBank/DDBJ whole genome shotgun (WGS) entry which is preliminary data.</text>
</comment>
<name>A0ABD7IZ92_ENTFL</name>
<feature type="transmembrane region" description="Helical" evidence="1">
    <location>
        <begin position="33"/>
        <end position="51"/>
    </location>
</feature>
<keyword evidence="1" id="KW-1133">Transmembrane helix</keyword>
<evidence type="ECO:0000313" key="3">
    <source>
        <dbReference type="Proteomes" id="UP000281488"/>
    </source>
</evidence>
<evidence type="ECO:0000313" key="2">
    <source>
        <dbReference type="EMBL" id="ROX33923.1"/>
    </source>
</evidence>
<organism evidence="2 3">
    <name type="scientific">Enterococcus faecalis</name>
    <name type="common">Streptococcus faecalis</name>
    <dbReference type="NCBI Taxonomy" id="1351"/>
    <lineage>
        <taxon>Bacteria</taxon>
        <taxon>Bacillati</taxon>
        <taxon>Bacillota</taxon>
        <taxon>Bacilli</taxon>
        <taxon>Lactobacillales</taxon>
        <taxon>Enterococcaceae</taxon>
        <taxon>Enterococcus</taxon>
    </lineage>
</organism>